<comment type="caution">
    <text evidence="1">The sequence shown here is derived from an EMBL/GenBank/DDBJ whole genome shotgun (WGS) entry which is preliminary data.</text>
</comment>
<evidence type="ECO:0000313" key="3">
    <source>
        <dbReference type="Proteomes" id="UP001152797"/>
    </source>
</evidence>
<dbReference type="EMBL" id="CAMXCT030006682">
    <property type="protein sequence ID" value="CAL4805544.1"/>
    <property type="molecule type" value="Genomic_DNA"/>
</dbReference>
<evidence type="ECO:0000313" key="1">
    <source>
        <dbReference type="EMBL" id="CAI4018232.1"/>
    </source>
</evidence>
<evidence type="ECO:0000313" key="2">
    <source>
        <dbReference type="EMBL" id="CAL4805544.1"/>
    </source>
</evidence>
<dbReference type="EMBL" id="CAMXCT020006682">
    <property type="protein sequence ID" value="CAL1171607.1"/>
    <property type="molecule type" value="Genomic_DNA"/>
</dbReference>
<keyword evidence="3" id="KW-1185">Reference proteome</keyword>
<dbReference type="AlphaFoldDB" id="A0A9P1M1R2"/>
<protein>
    <submittedName>
        <fullName evidence="2">Endothelin-converting enzyme 2</fullName>
    </submittedName>
</protein>
<dbReference type="Proteomes" id="UP001152797">
    <property type="component" value="Unassembled WGS sequence"/>
</dbReference>
<feature type="non-terminal residue" evidence="1">
    <location>
        <position position="1"/>
    </location>
</feature>
<dbReference type="EMBL" id="CAMXCT010006682">
    <property type="protein sequence ID" value="CAI4018232.1"/>
    <property type="molecule type" value="Genomic_DNA"/>
</dbReference>
<gene>
    <name evidence="1" type="ORF">C1SCF055_LOCUS42824</name>
</gene>
<sequence>MVMPVPHSPLEQPKPQAPGEAWEIIAEELRRKKQTESSPVLAPVHTSRLQDDILQKERLDHLRQLLQVACQGRARGGGEEEPSAPNEFDVLLCGGGSRDSGVLRGMMRRLGVDCHPSENHTEMEMRRRIKQLQTRRNAASVLIDELEQEVVGLNSLLAVQAPVGPVRWPQASP</sequence>
<reference evidence="1" key="1">
    <citation type="submission" date="2022-10" db="EMBL/GenBank/DDBJ databases">
        <authorList>
            <person name="Chen Y."/>
            <person name="Dougan E. K."/>
            <person name="Chan C."/>
            <person name="Rhodes N."/>
            <person name="Thang M."/>
        </authorList>
    </citation>
    <scope>NUCLEOTIDE SEQUENCE</scope>
</reference>
<proteinExistence type="predicted"/>
<name>A0A9P1M1R2_9DINO</name>
<organism evidence="1">
    <name type="scientific">Cladocopium goreaui</name>
    <dbReference type="NCBI Taxonomy" id="2562237"/>
    <lineage>
        <taxon>Eukaryota</taxon>
        <taxon>Sar</taxon>
        <taxon>Alveolata</taxon>
        <taxon>Dinophyceae</taxon>
        <taxon>Suessiales</taxon>
        <taxon>Symbiodiniaceae</taxon>
        <taxon>Cladocopium</taxon>
    </lineage>
</organism>
<accession>A0A9P1M1R2</accession>
<reference evidence="2 3" key="2">
    <citation type="submission" date="2024-05" db="EMBL/GenBank/DDBJ databases">
        <authorList>
            <person name="Chen Y."/>
            <person name="Shah S."/>
            <person name="Dougan E. K."/>
            <person name="Thang M."/>
            <person name="Chan C."/>
        </authorList>
    </citation>
    <scope>NUCLEOTIDE SEQUENCE [LARGE SCALE GENOMIC DNA]</scope>
</reference>